<feature type="domain" description="NERD" evidence="1">
    <location>
        <begin position="76"/>
        <end position="187"/>
    </location>
</feature>
<protein>
    <submittedName>
        <fullName evidence="2">NERD domain protein</fullName>
    </submittedName>
</protein>
<organism evidence="2 3">
    <name type="scientific">Pseudarthrobacter chlorophenolicus (strain ATCC 700700 / DSM 12829 / CIP 107037 / JCM 12360 / KCTC 9906 / NCIMB 13794 / A6)</name>
    <name type="common">Arthrobacter chlorophenolicus</name>
    <dbReference type="NCBI Taxonomy" id="452863"/>
    <lineage>
        <taxon>Bacteria</taxon>
        <taxon>Bacillati</taxon>
        <taxon>Actinomycetota</taxon>
        <taxon>Actinomycetes</taxon>
        <taxon>Micrococcales</taxon>
        <taxon>Micrococcaceae</taxon>
        <taxon>Pseudarthrobacter</taxon>
    </lineage>
</organism>
<evidence type="ECO:0000313" key="3">
    <source>
        <dbReference type="Proteomes" id="UP000002505"/>
    </source>
</evidence>
<evidence type="ECO:0000313" key="2">
    <source>
        <dbReference type="EMBL" id="ACL42080.1"/>
    </source>
</evidence>
<dbReference type="InterPro" id="IPR011528">
    <property type="entry name" value="NERD"/>
</dbReference>
<sequence length="232" mass="25254">MDVVPESAQTQGLLQQALGRLSPGASVRRFIQAAQEGPALIKEDEAILPAHLPWKDLAANRPGQRIEHMDDDTYRAGVAGEQRTAGVLAILERRGYQVLHSLPLSPRKDLDHLVIGPTGLWVLNTKSTSYAVTAKPDGSVHSDGYRQNWLESLERDAGLVGQYLSTAARMELICQPLVSVWSTQSVNSTNGRLAAGGEVPDVIEGSATAFPSEWVDVVYNVARRSDTWTAHH</sequence>
<dbReference type="RefSeq" id="WP_012623097.1">
    <property type="nucleotide sequence ID" value="NC_011879.1"/>
</dbReference>
<gene>
    <name evidence="2" type="ordered locus">Achl_4129</name>
</gene>
<keyword evidence="2" id="KW-0614">Plasmid</keyword>
<accession>B8HI33</accession>
<geneLocation type="plasmid" evidence="2 3">
    <name>pACHL01</name>
</geneLocation>
<dbReference type="OrthoDB" id="5793358at2"/>
<proteinExistence type="predicted"/>
<reference evidence="2" key="1">
    <citation type="submission" date="2009-01" db="EMBL/GenBank/DDBJ databases">
        <title>Complete sequence of plasmid1 of Arthrobacter chlorophenolicus A6.</title>
        <authorList>
            <consortium name="US DOE Joint Genome Institute"/>
            <person name="Lucas S."/>
            <person name="Copeland A."/>
            <person name="Lapidus A."/>
            <person name="Glavina del Rio T."/>
            <person name="Tice H."/>
            <person name="Bruce D."/>
            <person name="Goodwin L."/>
            <person name="Pitluck S."/>
            <person name="Goltsman E."/>
            <person name="Clum A."/>
            <person name="Larimer F."/>
            <person name="Land M."/>
            <person name="Hauser L."/>
            <person name="Kyrpides N."/>
            <person name="Mikhailova N."/>
            <person name="Jansson J."/>
            <person name="Richardson P."/>
        </authorList>
    </citation>
    <scope>NUCLEOTIDE SEQUENCE [LARGE SCALE GENOMIC DNA]</scope>
    <source>
        <strain evidence="2">A6</strain>
        <plasmid evidence="2">pACHL01</plasmid>
    </source>
</reference>
<keyword evidence="3" id="KW-1185">Reference proteome</keyword>
<evidence type="ECO:0000259" key="1">
    <source>
        <dbReference type="PROSITE" id="PS50965"/>
    </source>
</evidence>
<dbReference type="Pfam" id="PF08378">
    <property type="entry name" value="NERD"/>
    <property type="match status" value="1"/>
</dbReference>
<dbReference type="HOGENOM" id="CLU_1192819_0_0_11"/>
<dbReference type="KEGG" id="ach:Achl_4129"/>
<dbReference type="Proteomes" id="UP000002505">
    <property type="component" value="Plasmid pACHL01"/>
</dbReference>
<dbReference type="AlphaFoldDB" id="B8HI33"/>
<dbReference type="PROSITE" id="PS50965">
    <property type="entry name" value="NERD"/>
    <property type="match status" value="1"/>
</dbReference>
<dbReference type="EMBL" id="CP001342">
    <property type="protein sequence ID" value="ACL42080.1"/>
    <property type="molecule type" value="Genomic_DNA"/>
</dbReference>
<name>B8HI33_PSECP</name>